<name>A0A4V0P1K3_9ARCH</name>
<dbReference type="InterPro" id="IPR036390">
    <property type="entry name" value="WH_DNA-bd_sf"/>
</dbReference>
<feature type="compositionally biased region" description="Basic and acidic residues" evidence="1">
    <location>
        <begin position="167"/>
        <end position="188"/>
    </location>
</feature>
<dbReference type="KEGG" id="ccai:NAS2_0631"/>
<organism evidence="4 5">
    <name type="scientific">Conexivisphaera calida</name>
    <dbReference type="NCBI Taxonomy" id="1874277"/>
    <lineage>
        <taxon>Archaea</taxon>
        <taxon>Nitrososphaerota</taxon>
        <taxon>Conexivisphaeria</taxon>
        <taxon>Conexivisphaerales</taxon>
        <taxon>Conexivisphaeraceae</taxon>
        <taxon>Conexivisphaera</taxon>
    </lineage>
</organism>
<dbReference type="Proteomes" id="UP000509448">
    <property type="component" value="Chromosome"/>
</dbReference>
<protein>
    <recommendedName>
        <fullName evidence="3">DUF7343 domain-containing protein</fullName>
    </recommendedName>
</protein>
<dbReference type="EMBL" id="AP018732">
    <property type="protein sequence ID" value="BBE42020.1"/>
    <property type="molecule type" value="Genomic_DNA"/>
</dbReference>
<dbReference type="RefSeq" id="WP_174448298.1">
    <property type="nucleotide sequence ID" value="NZ_AP018732.1"/>
</dbReference>
<dbReference type="Pfam" id="PF24034">
    <property type="entry name" value="DUF7343"/>
    <property type="match status" value="1"/>
</dbReference>
<dbReference type="OrthoDB" id="27885at2157"/>
<keyword evidence="2" id="KW-0812">Transmembrane</keyword>
<keyword evidence="2" id="KW-0472">Membrane</keyword>
<dbReference type="InterPro" id="IPR055767">
    <property type="entry name" value="DUF7343"/>
</dbReference>
<evidence type="ECO:0000256" key="2">
    <source>
        <dbReference type="SAM" id="Phobius"/>
    </source>
</evidence>
<feature type="region of interest" description="Disordered" evidence="1">
    <location>
        <begin position="165"/>
        <end position="188"/>
    </location>
</feature>
<feature type="domain" description="DUF7343" evidence="3">
    <location>
        <begin position="100"/>
        <end position="160"/>
    </location>
</feature>
<dbReference type="GeneID" id="55584447"/>
<accession>A0A4V0P1K3</accession>
<sequence length="188" mass="20334">MDRLGTFLVILVSAAVGLGITIVLLAALTTGSYDIPGLVIQLLTGRAPAGIPFFMPLTFLMFLAMTLAGSVGVIYFIVMPEIARGRGGSELDVEGLMKFLLPDERRIVQILVEHGGEYLQKSISREAGFTRLRTHRAIARLAQRGIVSVERSGNTNLVRLAVAAKRGSGDAEGEGRQKKNENKKIKDN</sequence>
<evidence type="ECO:0000256" key="1">
    <source>
        <dbReference type="SAM" id="MobiDB-lite"/>
    </source>
</evidence>
<gene>
    <name evidence="4" type="ORF">NAS2_0631</name>
</gene>
<evidence type="ECO:0000313" key="4">
    <source>
        <dbReference type="EMBL" id="BBE42020.1"/>
    </source>
</evidence>
<dbReference type="SUPFAM" id="SSF46785">
    <property type="entry name" value="Winged helix' DNA-binding domain"/>
    <property type="match status" value="1"/>
</dbReference>
<evidence type="ECO:0000313" key="5">
    <source>
        <dbReference type="Proteomes" id="UP000509448"/>
    </source>
</evidence>
<evidence type="ECO:0000259" key="3">
    <source>
        <dbReference type="Pfam" id="PF24034"/>
    </source>
</evidence>
<feature type="transmembrane region" description="Helical" evidence="2">
    <location>
        <begin position="53"/>
        <end position="78"/>
    </location>
</feature>
<feature type="transmembrane region" description="Helical" evidence="2">
    <location>
        <begin position="7"/>
        <end position="33"/>
    </location>
</feature>
<reference evidence="4 5" key="1">
    <citation type="journal article" date="2019" name="ISME J.">
        <title>Isolation and characterization of a thermophilic sulfur- and iron-reducing thaumarchaeote from a terrestrial acidic hot spring.</title>
        <authorList>
            <person name="Kato S."/>
            <person name="Itoh T."/>
            <person name="Yuki M."/>
            <person name="Nagamori M."/>
            <person name="Ohnishi M."/>
            <person name="Uematsu K."/>
            <person name="Suzuki K."/>
            <person name="Takashina T."/>
            <person name="Ohkuma M."/>
        </authorList>
    </citation>
    <scope>NUCLEOTIDE SEQUENCE [LARGE SCALE GENOMIC DNA]</scope>
    <source>
        <strain evidence="4 5">NAS-02</strain>
    </source>
</reference>
<keyword evidence="2" id="KW-1133">Transmembrane helix</keyword>
<dbReference type="AlphaFoldDB" id="A0A4V0P1K3"/>
<keyword evidence="5" id="KW-1185">Reference proteome</keyword>
<proteinExistence type="predicted"/>